<dbReference type="SUPFAM" id="SSF54001">
    <property type="entry name" value="Cysteine proteinases"/>
    <property type="match status" value="1"/>
</dbReference>
<evidence type="ECO:0000313" key="2">
    <source>
        <dbReference type="Proteomes" id="UP000319576"/>
    </source>
</evidence>
<dbReference type="EMBL" id="CP036273">
    <property type="protein sequence ID" value="QDU23320.1"/>
    <property type="molecule type" value="Genomic_DNA"/>
</dbReference>
<dbReference type="OrthoDB" id="266597at2"/>
<gene>
    <name evidence="1" type="ORF">ETAA1_53190</name>
</gene>
<dbReference type="Proteomes" id="UP000319576">
    <property type="component" value="Chromosome"/>
</dbReference>
<dbReference type="AlphaFoldDB" id="A0A517Y0N4"/>
<dbReference type="KEGG" id="uli:ETAA1_53190"/>
<dbReference type="InterPro" id="IPR038765">
    <property type="entry name" value="Papain-like_cys_pep_sf"/>
</dbReference>
<accession>A0A517Y0N4</accession>
<reference evidence="1 2" key="1">
    <citation type="submission" date="2019-02" db="EMBL/GenBank/DDBJ databases">
        <title>Deep-cultivation of Planctomycetes and their phenomic and genomic characterization uncovers novel biology.</title>
        <authorList>
            <person name="Wiegand S."/>
            <person name="Jogler M."/>
            <person name="Boedeker C."/>
            <person name="Pinto D."/>
            <person name="Vollmers J."/>
            <person name="Rivas-Marin E."/>
            <person name="Kohn T."/>
            <person name="Peeters S.H."/>
            <person name="Heuer A."/>
            <person name="Rast P."/>
            <person name="Oberbeckmann S."/>
            <person name="Bunk B."/>
            <person name="Jeske O."/>
            <person name="Meyerdierks A."/>
            <person name="Storesund J.E."/>
            <person name="Kallscheuer N."/>
            <person name="Luecker S."/>
            <person name="Lage O.M."/>
            <person name="Pohl T."/>
            <person name="Merkel B.J."/>
            <person name="Hornburger P."/>
            <person name="Mueller R.-W."/>
            <person name="Bruemmer F."/>
            <person name="Labrenz M."/>
            <person name="Spormann A.M."/>
            <person name="Op den Camp H."/>
            <person name="Overmann J."/>
            <person name="Amann R."/>
            <person name="Jetten M.S.M."/>
            <person name="Mascher T."/>
            <person name="Medema M.H."/>
            <person name="Devos D.P."/>
            <person name="Kaster A.-K."/>
            <person name="Ovreas L."/>
            <person name="Rohde M."/>
            <person name="Galperin M.Y."/>
            <person name="Jogler C."/>
        </authorList>
    </citation>
    <scope>NUCLEOTIDE SEQUENCE [LARGE SCALE GENOMIC DNA]</scope>
    <source>
        <strain evidence="1 2">ETA_A1</strain>
    </source>
</reference>
<evidence type="ECO:0000313" key="1">
    <source>
        <dbReference type="EMBL" id="QDU23320.1"/>
    </source>
</evidence>
<organism evidence="1 2">
    <name type="scientific">Urbifossiella limnaea</name>
    <dbReference type="NCBI Taxonomy" id="2528023"/>
    <lineage>
        <taxon>Bacteria</taxon>
        <taxon>Pseudomonadati</taxon>
        <taxon>Planctomycetota</taxon>
        <taxon>Planctomycetia</taxon>
        <taxon>Gemmatales</taxon>
        <taxon>Gemmataceae</taxon>
        <taxon>Urbifossiella</taxon>
    </lineage>
</organism>
<keyword evidence="2" id="KW-1185">Reference proteome</keyword>
<evidence type="ECO:0008006" key="3">
    <source>
        <dbReference type="Google" id="ProtNLM"/>
    </source>
</evidence>
<proteinExistence type="predicted"/>
<sequence>MLDLPDYRTLRQANWDDCWFLSALVGMAHQRPQQLRDYVELLGDGVYRVTFPDCEPQDVRPDEVASGTDSGPWPWARVCEAAAGRFGNLSAPRVFTYGFGIGLLTGRSRTGYLNVTGMGFAPVYRAWSRRAWFQDLLEEQAGRRLMVLGGTDGRFRKPVHGWISPQHCYAVLGYDRGADRVHVRDPRGGDPPAERRDAHYGPGEFWLSAAETEDSFCGLSVEAD</sequence>
<name>A0A517Y0N4_9BACT</name>
<dbReference type="RefSeq" id="WP_145243495.1">
    <property type="nucleotide sequence ID" value="NZ_CP036273.1"/>
</dbReference>
<protein>
    <recommendedName>
        <fullName evidence="3">Peptidase C39-like domain-containing protein</fullName>
    </recommendedName>
</protein>